<reference evidence="5 6" key="1">
    <citation type="journal article" date="2014" name="BMC Genomics">
        <title>Genome sequencing of four Aureobasidium pullulans varieties: biotechnological potential, stress tolerance, and description of new species.</title>
        <authorList>
            <person name="Gostin Ar C."/>
            <person name="Ohm R.A."/>
            <person name="Kogej T."/>
            <person name="Sonjak S."/>
            <person name="Turk M."/>
            <person name="Zajc J."/>
            <person name="Zalar P."/>
            <person name="Grube M."/>
            <person name="Sun H."/>
            <person name="Han J."/>
            <person name="Sharma A."/>
            <person name="Chiniquy J."/>
            <person name="Ngan C.Y."/>
            <person name="Lipzen A."/>
            <person name="Barry K."/>
            <person name="Grigoriev I.V."/>
            <person name="Gunde-Cimerman N."/>
        </authorList>
    </citation>
    <scope>NUCLEOTIDE SEQUENCE [LARGE SCALE GENOMIC DNA]</scope>
    <source>
        <strain evidence="5 6">EXF-2481</strain>
    </source>
</reference>
<organism evidence="5 6">
    <name type="scientific">Aureobasidium subglaciale (strain EXF-2481)</name>
    <name type="common">Aureobasidium pullulans var. subglaciale</name>
    <dbReference type="NCBI Taxonomy" id="1043005"/>
    <lineage>
        <taxon>Eukaryota</taxon>
        <taxon>Fungi</taxon>
        <taxon>Dikarya</taxon>
        <taxon>Ascomycota</taxon>
        <taxon>Pezizomycotina</taxon>
        <taxon>Dothideomycetes</taxon>
        <taxon>Dothideomycetidae</taxon>
        <taxon>Dothideales</taxon>
        <taxon>Saccotheciaceae</taxon>
        <taxon>Aureobasidium</taxon>
    </lineage>
</organism>
<dbReference type="InParanoid" id="A0A074Z2U8"/>
<keyword evidence="6" id="KW-1185">Reference proteome</keyword>
<accession>A0A074Z2U8</accession>
<comment type="similarity">
    <text evidence="1">Belongs to the MTFP1 family.</text>
</comment>
<evidence type="ECO:0000256" key="4">
    <source>
        <dbReference type="SAM" id="MobiDB-lite"/>
    </source>
</evidence>
<dbReference type="InterPro" id="IPR019560">
    <property type="entry name" value="Mitochondrial_18_kDa_protein"/>
</dbReference>
<dbReference type="RefSeq" id="XP_013349114.1">
    <property type="nucleotide sequence ID" value="XM_013493660.1"/>
</dbReference>
<dbReference type="Pfam" id="PF10558">
    <property type="entry name" value="MTP18"/>
    <property type="match status" value="1"/>
</dbReference>
<dbReference type="GO" id="GO:0000266">
    <property type="term" value="P:mitochondrial fission"/>
    <property type="evidence" value="ECO:0007669"/>
    <property type="project" value="TreeGrafter"/>
</dbReference>
<feature type="compositionally biased region" description="Basic and acidic residues" evidence="4">
    <location>
        <begin position="16"/>
        <end position="28"/>
    </location>
</feature>
<dbReference type="GeneID" id="25362866"/>
<dbReference type="HOGENOM" id="CLU_053720_0_0_1"/>
<dbReference type="AlphaFoldDB" id="A0A074Z2U8"/>
<protein>
    <recommendedName>
        <fullName evidence="2">Mitochondrial fission process protein 1</fullName>
    </recommendedName>
    <alternativeName>
        <fullName evidence="3">Mitochondrial 18 kDa protein</fullName>
    </alternativeName>
</protein>
<evidence type="ECO:0000313" key="5">
    <source>
        <dbReference type="EMBL" id="KER00603.1"/>
    </source>
</evidence>
<dbReference type="PANTHER" id="PTHR11001:SF2">
    <property type="entry name" value="MITOCHONDRIAL FISSION PROCESS PROTEIN 1"/>
    <property type="match status" value="1"/>
</dbReference>
<evidence type="ECO:0000256" key="1">
    <source>
        <dbReference type="ARBA" id="ARBA00009224"/>
    </source>
</evidence>
<dbReference type="Proteomes" id="UP000030641">
    <property type="component" value="Unassembled WGS sequence"/>
</dbReference>
<dbReference type="GO" id="GO:0005739">
    <property type="term" value="C:mitochondrion"/>
    <property type="evidence" value="ECO:0007669"/>
    <property type="project" value="TreeGrafter"/>
</dbReference>
<dbReference type="PANTHER" id="PTHR11001">
    <property type="entry name" value="MITOCHONDRIAL FISSION PROCESS PROTEIN 1"/>
    <property type="match status" value="1"/>
</dbReference>
<evidence type="ECO:0000313" key="6">
    <source>
        <dbReference type="Proteomes" id="UP000030641"/>
    </source>
</evidence>
<proteinExistence type="inferred from homology"/>
<dbReference type="OrthoDB" id="424969at2759"/>
<feature type="region of interest" description="Disordered" evidence="4">
    <location>
        <begin position="1"/>
        <end position="33"/>
    </location>
</feature>
<gene>
    <name evidence="5" type="ORF">AUEXF2481DRAFT_24911</name>
</gene>
<name>A0A074Z2U8_AURSE</name>
<dbReference type="OMA" id="EHATEWI"/>
<feature type="compositionally biased region" description="Basic and acidic residues" evidence="4">
    <location>
        <begin position="1"/>
        <end position="10"/>
    </location>
</feature>
<evidence type="ECO:0000256" key="2">
    <source>
        <dbReference type="ARBA" id="ARBA00017835"/>
    </source>
</evidence>
<evidence type="ECO:0000256" key="3">
    <source>
        <dbReference type="ARBA" id="ARBA00029631"/>
    </source>
</evidence>
<dbReference type="EMBL" id="KL584749">
    <property type="protein sequence ID" value="KER00603.1"/>
    <property type="molecule type" value="Genomic_DNA"/>
</dbReference>
<sequence>MSDDKKDNSKILDFNDVPRERSEPRPDFSKPLPRKRLPAALQDTLDNEEKLWETMYEGHAQESTESSVRYAAYASRVRTILMSAHRYVAYTSDIGESFRPIAHPYLVKGAYGVSWAYLIGDVSHEGYKAYIRNQHVLNPETYTDATGAATDSKTVTSQLASNATSTAVAQTTPGKVPLIEDYRTVMVQRAIFQGVASMGLPAFTIHSIVKYAGKALKDNKNVKLRTWGPIGLGLAAVPALPFMFDEPVETAVEWVFHKACSAIGGEEAVHGRPETGRSALSQIESKVVAAKEKEL</sequence>